<dbReference type="PANTHER" id="PTHR42685:SF18">
    <property type="entry name" value="DIGERANYLGERANYLGLYCEROPHOSPHOLIPID REDUCTASE"/>
    <property type="match status" value="1"/>
</dbReference>
<accession>A0ABX7SY31</accession>
<dbReference type="EMBL" id="CP071795">
    <property type="protein sequence ID" value="QTD39172.1"/>
    <property type="molecule type" value="Genomic_DNA"/>
</dbReference>
<dbReference type="PRINTS" id="PR00420">
    <property type="entry name" value="RNGMNOXGNASE"/>
</dbReference>
<name>A0ABX7SY31_9FLAO</name>
<proteinExistence type="predicted"/>
<dbReference type="Proteomes" id="UP000663935">
    <property type="component" value="Chromosome"/>
</dbReference>
<dbReference type="InterPro" id="IPR050407">
    <property type="entry name" value="Geranylgeranyl_reductase"/>
</dbReference>
<evidence type="ECO:0000313" key="2">
    <source>
        <dbReference type="Proteomes" id="UP000663935"/>
    </source>
</evidence>
<gene>
    <name evidence="1" type="ORF">JL193_08020</name>
</gene>
<reference evidence="1 2" key="1">
    <citation type="submission" date="2021-03" db="EMBL/GenBank/DDBJ databases">
        <title>Complete genome of Polaribacter_sp.G4M1.</title>
        <authorList>
            <person name="Jeong S.W."/>
            <person name="Bae J.W."/>
        </authorList>
    </citation>
    <scope>NUCLEOTIDE SEQUENCE [LARGE SCALE GENOMIC DNA]</scope>
    <source>
        <strain evidence="1 2">G4M1</strain>
    </source>
</reference>
<evidence type="ECO:0000313" key="1">
    <source>
        <dbReference type="EMBL" id="QTD39172.1"/>
    </source>
</evidence>
<dbReference type="SUPFAM" id="SSF51905">
    <property type="entry name" value="FAD/NAD(P)-binding domain"/>
    <property type="match status" value="1"/>
</dbReference>
<protein>
    <submittedName>
        <fullName evidence="1">NAD(P)/FAD-dependent oxidoreductase</fullName>
    </submittedName>
</protein>
<dbReference type="Pfam" id="PF05834">
    <property type="entry name" value="Lycopene_cycl"/>
    <property type="match status" value="1"/>
</dbReference>
<dbReference type="PANTHER" id="PTHR42685">
    <property type="entry name" value="GERANYLGERANYL DIPHOSPHATE REDUCTASE"/>
    <property type="match status" value="1"/>
</dbReference>
<dbReference type="Gene3D" id="3.50.50.60">
    <property type="entry name" value="FAD/NAD(P)-binding domain"/>
    <property type="match status" value="1"/>
</dbReference>
<dbReference type="InterPro" id="IPR036188">
    <property type="entry name" value="FAD/NAD-bd_sf"/>
</dbReference>
<organism evidence="1 2">
    <name type="scientific">Polaribacter batillariae</name>
    <dbReference type="NCBI Taxonomy" id="2808900"/>
    <lineage>
        <taxon>Bacteria</taxon>
        <taxon>Pseudomonadati</taxon>
        <taxon>Bacteroidota</taxon>
        <taxon>Flavobacteriia</taxon>
        <taxon>Flavobacteriales</taxon>
        <taxon>Flavobacteriaceae</taxon>
    </lineage>
</organism>
<keyword evidence="2" id="KW-1185">Reference proteome</keyword>
<sequence length="364" mass="40606">MKKYDVIIIGGGTAGLMLARELGKQKHATLILDRKTNLLEFSFNTLGSFMKVEDFGLSENVIAQKIDSGIIHSKSLKENIKLEACILDKKIVHQELLESLHKDFVDIVLDVHIKNIVSDSKENYTSITDKNGNVYKASIFVDASGTNGVFSKKVGLTQKKPALAVGVEYNVKYLGKVNEAHLMIGKDYKGGYGWIFPLKNNRAIIGFGSFDESMVKGLKDKLNSILELPKIKALVLKDNENVEGGSIPITPVLDKFVDKNLVCVGDSVSQVNPIVGEGYKFIFEAAIMASKAIDKALKNNDLSLLFEYEDNWKNRFLSNYKRSKIAQTRIFKLSKKDFLTDIGMILLKLRSNKKNVQTLSGEYN</sequence>
<dbReference type="RefSeq" id="WP_207973281.1">
    <property type="nucleotide sequence ID" value="NZ_CP071795.1"/>
</dbReference>